<dbReference type="Pfam" id="PF02470">
    <property type="entry name" value="MlaD"/>
    <property type="match status" value="1"/>
</dbReference>
<keyword evidence="1" id="KW-1133">Transmembrane helix</keyword>
<feature type="domain" description="Mce/MlaD" evidence="2">
    <location>
        <begin position="38"/>
        <end position="115"/>
    </location>
</feature>
<dbReference type="PANTHER" id="PTHR33371:SF4">
    <property type="entry name" value="INTERMEMBRANE PHOSPHOLIPID TRANSPORT SYSTEM BINDING PROTEIN MLAD"/>
    <property type="match status" value="1"/>
</dbReference>
<dbReference type="KEGG" id="dli:dnl_13170"/>
<accession>A0A975B5C8</accession>
<protein>
    <submittedName>
        <fullName evidence="3">Intermembrane phospholipid transport system binding protein</fullName>
    </submittedName>
</protein>
<reference evidence="3" key="1">
    <citation type="journal article" date="2021" name="Microb. Physiol.">
        <title>Proteogenomic Insights into the Physiology of Marine, Sulfate-Reducing, Filamentous Desulfonema limicola and Desulfonema magnum.</title>
        <authorList>
            <person name="Schnaars V."/>
            <person name="Wohlbrand L."/>
            <person name="Scheve S."/>
            <person name="Hinrichs C."/>
            <person name="Reinhardt R."/>
            <person name="Rabus R."/>
        </authorList>
    </citation>
    <scope>NUCLEOTIDE SEQUENCE</scope>
    <source>
        <strain evidence="3">5ac10</strain>
    </source>
</reference>
<keyword evidence="1" id="KW-0812">Transmembrane</keyword>
<gene>
    <name evidence="3" type="primary">mlaD</name>
    <name evidence="3" type="ORF">dnl_13170</name>
</gene>
<dbReference type="PANTHER" id="PTHR33371">
    <property type="entry name" value="INTERMEMBRANE PHOSPHOLIPID TRANSPORT SYSTEM BINDING PROTEIN MLAD-RELATED"/>
    <property type="match status" value="1"/>
</dbReference>
<sequence>MRKKSIEIAVGFFVLIGFICIGYLTVKFGKMEIISDDTYTLSAKFQSVSGLKTGAQVEMAGVQIGKVSSISLDKERMVADVKMKIRKDLKLTDDVIASVKTSGLIGDKYIKISQGGSDEILENNGEIIETESALDIEDLISKYVFGGV</sequence>
<keyword evidence="1" id="KW-0472">Membrane</keyword>
<dbReference type="RefSeq" id="WP_207690858.1">
    <property type="nucleotide sequence ID" value="NZ_CP061799.1"/>
</dbReference>
<dbReference type="GO" id="GO:0005543">
    <property type="term" value="F:phospholipid binding"/>
    <property type="evidence" value="ECO:0007669"/>
    <property type="project" value="TreeGrafter"/>
</dbReference>
<organism evidence="3 4">
    <name type="scientific">Desulfonema limicola</name>
    <dbReference type="NCBI Taxonomy" id="45656"/>
    <lineage>
        <taxon>Bacteria</taxon>
        <taxon>Pseudomonadati</taxon>
        <taxon>Thermodesulfobacteriota</taxon>
        <taxon>Desulfobacteria</taxon>
        <taxon>Desulfobacterales</taxon>
        <taxon>Desulfococcaceae</taxon>
        <taxon>Desulfonema</taxon>
    </lineage>
</organism>
<dbReference type="GO" id="GO:0005548">
    <property type="term" value="F:phospholipid transporter activity"/>
    <property type="evidence" value="ECO:0007669"/>
    <property type="project" value="TreeGrafter"/>
</dbReference>
<name>A0A975B5C8_9BACT</name>
<dbReference type="InterPro" id="IPR030970">
    <property type="entry name" value="ABC_MlaD"/>
</dbReference>
<dbReference type="AlphaFoldDB" id="A0A975B5C8"/>
<dbReference type="NCBIfam" id="TIGR04430">
    <property type="entry name" value="OM_asym_MlaD"/>
    <property type="match status" value="1"/>
</dbReference>
<evidence type="ECO:0000259" key="2">
    <source>
        <dbReference type="Pfam" id="PF02470"/>
    </source>
</evidence>
<proteinExistence type="predicted"/>
<evidence type="ECO:0000313" key="3">
    <source>
        <dbReference type="EMBL" id="QTA79068.1"/>
    </source>
</evidence>
<feature type="transmembrane region" description="Helical" evidence="1">
    <location>
        <begin position="6"/>
        <end position="26"/>
    </location>
</feature>
<dbReference type="EMBL" id="CP061799">
    <property type="protein sequence ID" value="QTA79068.1"/>
    <property type="molecule type" value="Genomic_DNA"/>
</dbReference>
<dbReference type="InterPro" id="IPR052336">
    <property type="entry name" value="MlaD_Phospholipid_Transporter"/>
</dbReference>
<evidence type="ECO:0000313" key="4">
    <source>
        <dbReference type="Proteomes" id="UP000663720"/>
    </source>
</evidence>
<keyword evidence="4" id="KW-1185">Reference proteome</keyword>
<evidence type="ECO:0000256" key="1">
    <source>
        <dbReference type="SAM" id="Phobius"/>
    </source>
</evidence>
<dbReference type="Proteomes" id="UP000663720">
    <property type="component" value="Chromosome"/>
</dbReference>
<dbReference type="InterPro" id="IPR003399">
    <property type="entry name" value="Mce/MlaD"/>
</dbReference>